<dbReference type="InterPro" id="IPR052883">
    <property type="entry name" value="Hisactophilin"/>
</dbReference>
<reference evidence="2 3" key="1">
    <citation type="submission" date="2021-05" db="EMBL/GenBank/DDBJ databases">
        <title>A Polyphasic approach of four new species of the genus Ohtaekwangia: Ohtaekwangia histidinii sp. nov., Ohtaekwangia cretensis sp. nov., Ohtaekwangia indiensis sp. nov., Ohtaekwangia reichenbachii sp. nov. from diverse environment.</title>
        <authorList>
            <person name="Octaviana S."/>
        </authorList>
    </citation>
    <scope>NUCLEOTIDE SEQUENCE [LARGE SCALE GENOMIC DNA]</scope>
    <source>
        <strain evidence="2 3">PWU20</strain>
    </source>
</reference>
<dbReference type="InterPro" id="IPR008999">
    <property type="entry name" value="Actin-crosslinking"/>
</dbReference>
<sequence>MKKLMISWQGLAFMAILSVLFACNEKVNPDDAIKLEEGSDYTKDNVGKFKAAGRVAVNETVTLKGPNGLYVSSENGTEPMRCSRPVADEWEKFTIVDAGNGKVALRSMGKYVSSENGTQPITCNRTTIGDWEKFTLVNNADNTVSFRGNNNRYISSENGTTAMTCNRTVADAWEKFSTSTTTTQPPVDGTWRRANLTNFESYPDPNSEECIKYNGCTWAGQFAFVSGKQPESWVMANNIAAVHSRDAGAYRLKTLRLRQGTRQIDVKVYDMCADSDCGGCCTQNADAGGIGFLIDIEKYTMQRFGSGSGVVEWMCLDCQ</sequence>
<protein>
    <recommendedName>
        <fullName evidence="4">Ricin B lectin domain-containing protein</fullName>
    </recommendedName>
</protein>
<dbReference type="CDD" id="cd23342">
    <property type="entry name" value="beta-trefoil_FSCN_ZgPorA-like"/>
    <property type="match status" value="1"/>
</dbReference>
<proteinExistence type="predicted"/>
<dbReference type="Gene3D" id="2.80.10.50">
    <property type="match status" value="1"/>
</dbReference>
<evidence type="ECO:0000313" key="3">
    <source>
        <dbReference type="Proteomes" id="UP000772618"/>
    </source>
</evidence>
<feature type="signal peptide" evidence="1">
    <location>
        <begin position="1"/>
        <end position="22"/>
    </location>
</feature>
<evidence type="ECO:0008006" key="4">
    <source>
        <dbReference type="Google" id="ProtNLM"/>
    </source>
</evidence>
<comment type="caution">
    <text evidence="2">The sequence shown here is derived from an EMBL/GenBank/DDBJ whole genome shotgun (WGS) entry which is preliminary data.</text>
</comment>
<accession>A0ABS5VN86</accession>
<dbReference type="EMBL" id="JAHESD010000006">
    <property type="protein sequence ID" value="MBT1702488.1"/>
    <property type="molecule type" value="Genomic_DNA"/>
</dbReference>
<evidence type="ECO:0000313" key="2">
    <source>
        <dbReference type="EMBL" id="MBT1702488.1"/>
    </source>
</evidence>
<evidence type="ECO:0000256" key="1">
    <source>
        <dbReference type="SAM" id="SignalP"/>
    </source>
</evidence>
<keyword evidence="3" id="KW-1185">Reference proteome</keyword>
<feature type="chain" id="PRO_5045837176" description="Ricin B lectin domain-containing protein" evidence="1">
    <location>
        <begin position="23"/>
        <end position="319"/>
    </location>
</feature>
<organism evidence="2 3">
    <name type="scientific">Chryseosolibacter indicus</name>
    <dbReference type="NCBI Taxonomy" id="2782351"/>
    <lineage>
        <taxon>Bacteria</taxon>
        <taxon>Pseudomonadati</taxon>
        <taxon>Bacteroidota</taxon>
        <taxon>Cytophagia</taxon>
        <taxon>Cytophagales</taxon>
        <taxon>Chryseotaleaceae</taxon>
        <taxon>Chryseosolibacter</taxon>
    </lineage>
</organism>
<gene>
    <name evidence="2" type="ORF">KK060_04305</name>
</gene>
<name>A0ABS5VN86_9BACT</name>
<dbReference type="PANTHER" id="PTHR33351:SF1">
    <property type="entry name" value="IG-LIKE DOMAIN-CONTAINING PROTEIN-RELATED"/>
    <property type="match status" value="1"/>
</dbReference>
<dbReference type="SUPFAM" id="SSF50405">
    <property type="entry name" value="Actin-crosslinking proteins"/>
    <property type="match status" value="1"/>
</dbReference>
<keyword evidence="1" id="KW-0732">Signal</keyword>
<dbReference type="RefSeq" id="WP_254152457.1">
    <property type="nucleotide sequence ID" value="NZ_JAHESD010000006.1"/>
</dbReference>
<dbReference type="PANTHER" id="PTHR33351">
    <property type="entry name" value="HISACTOPHILIN-1-RELATED"/>
    <property type="match status" value="1"/>
</dbReference>
<dbReference type="PROSITE" id="PS51257">
    <property type="entry name" value="PROKAR_LIPOPROTEIN"/>
    <property type="match status" value="1"/>
</dbReference>
<dbReference type="Proteomes" id="UP000772618">
    <property type="component" value="Unassembled WGS sequence"/>
</dbReference>